<proteinExistence type="predicted"/>
<evidence type="ECO:0000313" key="2">
    <source>
        <dbReference type="EMBL" id="QJH97625.1"/>
    </source>
</evidence>
<evidence type="ECO:0000313" key="1">
    <source>
        <dbReference type="EMBL" id="QJA46624.1"/>
    </source>
</evidence>
<sequence>MPGSNYDIALTIDSVTKYLRLMTQNRGVMWEVGELDRGEGNAAADLKYRQTDWSSGFGQYNYSNPTRYADGRNIDTTDTGNIILGGLITATTQLATHASLTTGDDTAYKIDHAYVTEQSYELGQDAASVIQTVTHKRGQTFTPGINIGLKRVQLYLKRTGTITNLTVGIYAVDGSSLPTGSALDSVTVDGSGIGTAAYEWVSFTLTNPFSLTASVEYAIVLTSATADGSNYINVGIDASEPAKPNSLFITYTTSWASDATRDALFKVEYQVLGRAQSFTTTEALVLRSVQVKLIRTGTPGTIQVDIYAVDGTGQPTGASLGSKSQSGDSIGTVTPELVTFTFATGISLTASTQYAIALTSASATTSAYVSWRGDAAGSGYTGGTASLGTGTAGAGWSLMSGVDLMFVATGLFTMEAAVVDFDFLGGVPVCATATKIFQWDNTNSYWTAKKTYIEGDNITDLCVYSIASTDYLFIARGASTIYEYTSNLSDYTISNLAQKYANYFLVAPSGDGLSSILWAAVKPNAVYSNSSGLNAGTAWTTGSTIGDTFTDITKLMILNGQFLIGKEDNLYHYDNDGKVFPLLPELKLGLSSNNFKHITEYKGALYFSLDTRIGEITSYLSYGVMDPYQSLEGIATKGSCVALTADRDYLYAFMYDGTDYICFKGHVVPIANGTQWSWCPWLYLSTNSTTIAHVSLISGENPKLWFGYGNTTAYAILSDNPLADTSALFAASGYLITGWYDAGVRDWDKMIQSVNAEVIMKSGDMSATKKVTVSYDINDGNGWVTIDTAYTVATSGTKKYVDAALGNVSFKKIRFKIALDVTGDTGNTAIVRYFNANMILRPEQLKVYDFTVDVGNPRMMTSQTVRDFLETGRDSTKLVTLNDRYGTDRTVVVMPGYPREVEVVREAGKTSELAVQMKCVQVDWS</sequence>
<protein>
    <submittedName>
        <fullName evidence="1">Uncharacterized protein</fullName>
    </submittedName>
</protein>
<dbReference type="EMBL" id="MT144016">
    <property type="protein sequence ID" value="QJA46624.1"/>
    <property type="molecule type" value="Genomic_DNA"/>
</dbReference>
<dbReference type="EMBL" id="MT144694">
    <property type="protein sequence ID" value="QJH97625.1"/>
    <property type="molecule type" value="Genomic_DNA"/>
</dbReference>
<dbReference type="NCBIfam" id="NF041539">
    <property type="entry name" value="choice_anch_R"/>
    <property type="match status" value="2"/>
</dbReference>
<gene>
    <name evidence="1" type="ORF">TM448A00467_0024</name>
    <name evidence="2" type="ORF">TM448B01051_0013</name>
</gene>
<accession>A0A6H1ZGE1</accession>
<dbReference type="AlphaFoldDB" id="A0A6H1ZGE1"/>
<name>A0A6H1ZGE1_9ZZZZ</name>
<organism evidence="1">
    <name type="scientific">viral metagenome</name>
    <dbReference type="NCBI Taxonomy" id="1070528"/>
    <lineage>
        <taxon>unclassified sequences</taxon>
        <taxon>metagenomes</taxon>
        <taxon>organismal metagenomes</taxon>
    </lineage>
</organism>
<reference evidence="1" key="1">
    <citation type="submission" date="2020-03" db="EMBL/GenBank/DDBJ databases">
        <title>The deep terrestrial virosphere.</title>
        <authorList>
            <person name="Holmfeldt K."/>
            <person name="Nilsson E."/>
            <person name="Simone D."/>
            <person name="Lopez-Fernandez M."/>
            <person name="Wu X."/>
            <person name="de Brujin I."/>
            <person name="Lundin D."/>
            <person name="Andersson A."/>
            <person name="Bertilsson S."/>
            <person name="Dopson M."/>
        </authorList>
    </citation>
    <scope>NUCLEOTIDE SEQUENCE</scope>
    <source>
        <strain evidence="1">TM448A00467</strain>
        <strain evidence="2">TM448B01051</strain>
    </source>
</reference>